<dbReference type="Gene3D" id="1.10.10.60">
    <property type="entry name" value="Homeodomain-like"/>
    <property type="match status" value="2"/>
</dbReference>
<evidence type="ECO:0000256" key="4">
    <source>
        <dbReference type="SAM" id="Phobius"/>
    </source>
</evidence>
<evidence type="ECO:0000259" key="5">
    <source>
        <dbReference type="PROSITE" id="PS01124"/>
    </source>
</evidence>
<evidence type="ECO:0000313" key="7">
    <source>
        <dbReference type="Proteomes" id="UP001652445"/>
    </source>
</evidence>
<dbReference type="PROSITE" id="PS01124">
    <property type="entry name" value="HTH_ARAC_FAMILY_2"/>
    <property type="match status" value="1"/>
</dbReference>
<keyword evidence="4" id="KW-1133">Transmembrane helix</keyword>
<keyword evidence="1" id="KW-0805">Transcription regulation</keyword>
<organism evidence="6 7">
    <name type="scientific">Paenibacillus baimaensis</name>
    <dbReference type="NCBI Taxonomy" id="2982185"/>
    <lineage>
        <taxon>Bacteria</taxon>
        <taxon>Bacillati</taxon>
        <taxon>Bacillota</taxon>
        <taxon>Bacilli</taxon>
        <taxon>Bacillales</taxon>
        <taxon>Paenibacillaceae</taxon>
        <taxon>Paenibacillus</taxon>
    </lineage>
</organism>
<dbReference type="Proteomes" id="UP001652445">
    <property type="component" value="Unassembled WGS sequence"/>
</dbReference>
<dbReference type="SUPFAM" id="SSF46689">
    <property type="entry name" value="Homeodomain-like"/>
    <property type="match status" value="1"/>
</dbReference>
<dbReference type="PROSITE" id="PS00041">
    <property type="entry name" value="HTH_ARAC_FAMILY_1"/>
    <property type="match status" value="1"/>
</dbReference>
<dbReference type="RefSeq" id="WP_262688848.1">
    <property type="nucleotide sequence ID" value="NZ_JAOQIO010000125.1"/>
</dbReference>
<keyword evidence="4" id="KW-0812">Transmembrane</keyword>
<dbReference type="PANTHER" id="PTHR43280:SF28">
    <property type="entry name" value="HTH-TYPE TRANSCRIPTIONAL ACTIVATOR RHAS"/>
    <property type="match status" value="1"/>
</dbReference>
<dbReference type="InterPro" id="IPR018060">
    <property type="entry name" value="HTH_AraC"/>
</dbReference>
<feature type="transmembrane region" description="Helical" evidence="4">
    <location>
        <begin position="12"/>
        <end position="32"/>
    </location>
</feature>
<dbReference type="EMBL" id="JAOQIO010000125">
    <property type="protein sequence ID" value="MCU6798174.1"/>
    <property type="molecule type" value="Genomic_DNA"/>
</dbReference>
<proteinExistence type="predicted"/>
<sequence>MKNKWFYRLLFSYFPIFFSLTSVLIIMTFLLLSELSQRETVNANQQFVRHIIQLFDHSLQEIDSALIKEIETDERLRAFFHGDNGQSYFDKYEISKKFTQMSTFDSFVDSVYLYRYSDQMVLSTNTFVPLDRFGDREFVESRVAAETLYTLSNRRSYKEFQDQERFPASVVSIVRKYPLLQGGEGLIVVNIGLSKVDKLVAEMSGSSSYVVIKDGSGQLISTPSRKDNSPGSQLSQVVSDYTGWQFTGGFYDDHTFRVATVFSYIWVGVGLIVVMAGTIWMTYATRRNYKPIQEIMNRIQLYSNHRSKLSKKGQDEFKFIEQALDDLIEQSNTYEKMHVEDSVYRRKHFFFELLEGYRLIDIYEWERELERLKLPTSFHSLGVAVYEIDKYYEVTAKYSQRDLYLLKFVLKSVVKEVAESCGVTVWTEWTAQHQLTGLYQSMEESVAAEAHIKEMAERVRAWVQANLDYTVTVGVGGCVEQIADIPVTDSDAIAALAYKASMGLNRVILYQDARIGEGQSYRDLQLIRDFARVFRTGSEDWRLIYEQIFQQTRANRQSREELVQLLNLFIDHLYREMMELSADIQDVWKTDTILQINRLRDTFDLVEDAEVQLASILAAFADQIRDMQQQRSHYSLICQVRAYIDKEYANTELSLTHLCDLFGLNGKYVSRLFKETFGEKMVDYMMRVRIERSQRLLEETSLSLQQIANQVGYIHDISYIRAFKKLIGTTPGDYRKQYEKSLS</sequence>
<evidence type="ECO:0000313" key="6">
    <source>
        <dbReference type="EMBL" id="MCU6798174.1"/>
    </source>
</evidence>
<feature type="transmembrane region" description="Helical" evidence="4">
    <location>
        <begin position="261"/>
        <end position="283"/>
    </location>
</feature>
<dbReference type="InterPro" id="IPR009057">
    <property type="entry name" value="Homeodomain-like_sf"/>
</dbReference>
<keyword evidence="3" id="KW-0804">Transcription</keyword>
<name>A0ABT2UWY8_9BACL</name>
<evidence type="ECO:0000256" key="2">
    <source>
        <dbReference type="ARBA" id="ARBA00023125"/>
    </source>
</evidence>
<dbReference type="InterPro" id="IPR018062">
    <property type="entry name" value="HTH_AraC-typ_CS"/>
</dbReference>
<protein>
    <submittedName>
        <fullName evidence="6">Helix-turn-helix domain-containing protein</fullName>
    </submittedName>
</protein>
<dbReference type="SMART" id="SM00342">
    <property type="entry name" value="HTH_ARAC"/>
    <property type="match status" value="1"/>
</dbReference>
<feature type="domain" description="HTH araC/xylS-type" evidence="5">
    <location>
        <begin position="638"/>
        <end position="737"/>
    </location>
</feature>
<keyword evidence="2" id="KW-0238">DNA-binding</keyword>
<accession>A0ABT2UWY8</accession>
<reference evidence="6 7" key="1">
    <citation type="submission" date="2022-09" db="EMBL/GenBank/DDBJ databases">
        <authorList>
            <person name="Han X.L."/>
            <person name="Wang Q."/>
            <person name="Lu T."/>
        </authorList>
    </citation>
    <scope>NUCLEOTIDE SEQUENCE [LARGE SCALE GENOMIC DNA]</scope>
    <source>
        <strain evidence="6 7">WQ 127069</strain>
    </source>
</reference>
<evidence type="ECO:0000256" key="3">
    <source>
        <dbReference type="ARBA" id="ARBA00023163"/>
    </source>
</evidence>
<keyword evidence="4" id="KW-0472">Membrane</keyword>
<gene>
    <name evidence="6" type="ORF">OB236_39210</name>
</gene>
<dbReference type="PANTHER" id="PTHR43280">
    <property type="entry name" value="ARAC-FAMILY TRANSCRIPTIONAL REGULATOR"/>
    <property type="match status" value="1"/>
</dbReference>
<keyword evidence="7" id="KW-1185">Reference proteome</keyword>
<dbReference type="Pfam" id="PF12833">
    <property type="entry name" value="HTH_18"/>
    <property type="match status" value="1"/>
</dbReference>
<evidence type="ECO:0000256" key="1">
    <source>
        <dbReference type="ARBA" id="ARBA00023015"/>
    </source>
</evidence>
<comment type="caution">
    <text evidence="6">The sequence shown here is derived from an EMBL/GenBank/DDBJ whole genome shotgun (WGS) entry which is preliminary data.</text>
</comment>